<dbReference type="PROSITE" id="PS00067">
    <property type="entry name" value="3HCDH"/>
    <property type="match status" value="1"/>
</dbReference>
<name>A0A1X6X8E9_9MICO</name>
<dbReference type="InterPro" id="IPR036291">
    <property type="entry name" value="NAD(P)-bd_dom_sf"/>
</dbReference>
<dbReference type="RefSeq" id="WP_087005522.1">
    <property type="nucleotide sequence ID" value="NZ_FWFF01000005.1"/>
</dbReference>
<reference evidence="8" key="1">
    <citation type="submission" date="2017-02" db="EMBL/GenBank/DDBJ databases">
        <authorList>
            <person name="Dridi B."/>
        </authorList>
    </citation>
    <scope>NUCLEOTIDE SEQUENCE [LARGE SCALE GENOMIC DNA]</scope>
    <source>
        <strain evidence="8">B Co 03.10</strain>
    </source>
</reference>
<comment type="similarity">
    <text evidence="2">Belongs to the 3-hydroxyacyl-CoA dehydrogenase family.</text>
</comment>
<keyword evidence="3 7" id="KW-0560">Oxidoreductase</keyword>
<dbReference type="SUPFAM" id="SSF51735">
    <property type="entry name" value="NAD(P)-binding Rossmann-fold domains"/>
    <property type="match status" value="1"/>
</dbReference>
<dbReference type="PANTHER" id="PTHR48075:SF1">
    <property type="entry name" value="LAMBDA-CRYSTALLIN HOMOLOG"/>
    <property type="match status" value="1"/>
</dbReference>
<dbReference type="SUPFAM" id="SSF48179">
    <property type="entry name" value="6-phosphogluconate dehydrogenase C-terminal domain-like"/>
    <property type="match status" value="1"/>
</dbReference>
<dbReference type="Proteomes" id="UP000196581">
    <property type="component" value="Unassembled WGS sequence"/>
</dbReference>
<dbReference type="Pfam" id="PF00725">
    <property type="entry name" value="3HCDH"/>
    <property type="match status" value="1"/>
</dbReference>
<proteinExistence type="inferred from homology"/>
<feature type="domain" description="3-hydroxyacyl-CoA dehydrogenase NAD binding" evidence="6">
    <location>
        <begin position="31"/>
        <end position="197"/>
    </location>
</feature>
<gene>
    <name evidence="7" type="ORF">FM105_04800</name>
</gene>
<feature type="domain" description="3-hydroxyacyl-CoA dehydrogenase C-terminal" evidence="5">
    <location>
        <begin position="201"/>
        <end position="269"/>
    </location>
</feature>
<comment type="pathway">
    <text evidence="1">Lipid metabolism; butanoate metabolism.</text>
</comment>
<protein>
    <submittedName>
        <fullName evidence="7">3-hydroxyacyl-CoA dehydrogenase</fullName>
        <ecNumber evidence="7">1.1.1.35</ecNumber>
    </submittedName>
</protein>
<dbReference type="InterPro" id="IPR006176">
    <property type="entry name" value="3-OHacyl-CoA_DH_NAD-bd"/>
</dbReference>
<dbReference type="InterPro" id="IPR006180">
    <property type="entry name" value="3-OHacyl-CoA_DH_CS"/>
</dbReference>
<dbReference type="GO" id="GO:0006631">
    <property type="term" value="P:fatty acid metabolic process"/>
    <property type="evidence" value="ECO:0007669"/>
    <property type="project" value="InterPro"/>
</dbReference>
<dbReference type="GO" id="GO:0050104">
    <property type="term" value="F:L-gulonate 3-dehydrogenase activity"/>
    <property type="evidence" value="ECO:0007669"/>
    <property type="project" value="TreeGrafter"/>
</dbReference>
<dbReference type="Gene3D" id="3.40.50.720">
    <property type="entry name" value="NAD(P)-binding Rossmann-like Domain"/>
    <property type="match status" value="1"/>
</dbReference>
<evidence type="ECO:0000256" key="1">
    <source>
        <dbReference type="ARBA" id="ARBA00005086"/>
    </source>
</evidence>
<sequence length="326" mass="34456">MESSVQNSASSHPSQPPQSQSPESQRQVPSQVAVIGAGTIGLSWVRLFASYGSHVTVFDPRPDLAEVVNTVVASAGVSPDAVDLATSAAEAADGAELVQESGPERPDAKAALFVELAEAAAADALLVSSSSAILPTRIAADLSDAAAARMLIGHPFNPPHIMPLVEVVPGERTAQSSVERALETYRAYGREPVALARETRGFVGNRLQNAMLREAVHLVQTGVVDVEGLDAVVKGSLGLRWAAVGPLEGMHLGGGEQGLRGFMEHIGPSFAAIDLHEPDLSDDGMADAFEQADAAYGLPPRPEITRERDRIQEEILRLRRRGTDLD</sequence>
<evidence type="ECO:0000313" key="7">
    <source>
        <dbReference type="EMBL" id="SLM95445.1"/>
    </source>
</evidence>
<dbReference type="EMBL" id="FWFF01000005">
    <property type="protein sequence ID" value="SLM95445.1"/>
    <property type="molecule type" value="Genomic_DNA"/>
</dbReference>
<evidence type="ECO:0000256" key="2">
    <source>
        <dbReference type="ARBA" id="ARBA00009463"/>
    </source>
</evidence>
<evidence type="ECO:0000256" key="4">
    <source>
        <dbReference type="SAM" id="MobiDB-lite"/>
    </source>
</evidence>
<dbReference type="GO" id="GO:0003857">
    <property type="term" value="F:(3S)-3-hydroxyacyl-CoA dehydrogenase (NAD+) activity"/>
    <property type="evidence" value="ECO:0007669"/>
    <property type="project" value="UniProtKB-EC"/>
</dbReference>
<evidence type="ECO:0000256" key="3">
    <source>
        <dbReference type="ARBA" id="ARBA00023002"/>
    </source>
</evidence>
<evidence type="ECO:0000313" key="8">
    <source>
        <dbReference type="Proteomes" id="UP000196581"/>
    </source>
</evidence>
<dbReference type="AlphaFoldDB" id="A0A1X6X8E9"/>
<accession>A0A1X6X8E9</accession>
<evidence type="ECO:0000259" key="6">
    <source>
        <dbReference type="Pfam" id="PF02737"/>
    </source>
</evidence>
<dbReference type="InterPro" id="IPR008927">
    <property type="entry name" value="6-PGluconate_DH-like_C_sf"/>
</dbReference>
<dbReference type="PANTHER" id="PTHR48075">
    <property type="entry name" value="3-HYDROXYACYL-COA DEHYDROGENASE FAMILY PROTEIN"/>
    <property type="match status" value="1"/>
</dbReference>
<dbReference type="InterPro" id="IPR013328">
    <property type="entry name" value="6PGD_dom2"/>
</dbReference>
<organism evidence="7 8">
    <name type="scientific">Brevibacterium yomogidense</name>
    <dbReference type="NCBI Taxonomy" id="946573"/>
    <lineage>
        <taxon>Bacteria</taxon>
        <taxon>Bacillati</taxon>
        <taxon>Actinomycetota</taxon>
        <taxon>Actinomycetes</taxon>
        <taxon>Micrococcales</taxon>
        <taxon>Brevibacteriaceae</taxon>
        <taxon>Brevibacterium</taxon>
    </lineage>
</organism>
<dbReference type="Gene3D" id="1.10.1040.10">
    <property type="entry name" value="N-(1-d-carboxylethyl)-l-norvaline Dehydrogenase, domain 2"/>
    <property type="match status" value="1"/>
</dbReference>
<dbReference type="GO" id="GO:0070403">
    <property type="term" value="F:NAD+ binding"/>
    <property type="evidence" value="ECO:0007669"/>
    <property type="project" value="InterPro"/>
</dbReference>
<dbReference type="EC" id="1.1.1.35" evidence="7"/>
<dbReference type="InterPro" id="IPR006108">
    <property type="entry name" value="3HC_DH_C"/>
</dbReference>
<dbReference type="Pfam" id="PF02737">
    <property type="entry name" value="3HCDH_N"/>
    <property type="match status" value="1"/>
</dbReference>
<feature type="region of interest" description="Disordered" evidence="4">
    <location>
        <begin position="1"/>
        <end position="30"/>
    </location>
</feature>
<keyword evidence="8" id="KW-1185">Reference proteome</keyword>
<evidence type="ECO:0000259" key="5">
    <source>
        <dbReference type="Pfam" id="PF00725"/>
    </source>
</evidence>